<dbReference type="AlphaFoldDB" id="T2JRN7"/>
<protein>
    <submittedName>
        <fullName evidence="2">Uncharacterized protein</fullName>
    </submittedName>
</protein>
<accession>T2JRN7</accession>
<keyword evidence="1" id="KW-0472">Membrane</keyword>
<dbReference type="Proteomes" id="UP000018130">
    <property type="component" value="Unassembled WGS sequence"/>
</dbReference>
<reference evidence="2 3" key="2">
    <citation type="submission" date="2013-09" db="EMBL/GenBank/DDBJ databases">
        <title>Whole genome comparison of six Crocosphaera watsonii strains with differing phenotypes.</title>
        <authorList>
            <person name="Bench S.R."/>
            <person name="Heller P."/>
            <person name="Frank I."/>
            <person name="Arciniega M."/>
            <person name="Shilova I.N."/>
            <person name="Zehr J.P."/>
        </authorList>
    </citation>
    <scope>NUCLEOTIDE SEQUENCE [LARGE SCALE GENOMIC DNA]</scope>
    <source>
        <strain evidence="2 3">WH 0402</strain>
    </source>
</reference>
<evidence type="ECO:0000313" key="3">
    <source>
        <dbReference type="Proteomes" id="UP000018130"/>
    </source>
</evidence>
<feature type="transmembrane region" description="Helical" evidence="1">
    <location>
        <begin position="20"/>
        <end position="40"/>
    </location>
</feature>
<gene>
    <name evidence="2" type="ORF">CWATWH0402_1759</name>
</gene>
<keyword evidence="1" id="KW-0812">Transmembrane</keyword>
<reference evidence="2 3" key="1">
    <citation type="submission" date="2013-01" db="EMBL/GenBank/DDBJ databases">
        <authorList>
            <person name="Bench S."/>
        </authorList>
    </citation>
    <scope>NUCLEOTIDE SEQUENCE [LARGE SCALE GENOMIC DNA]</scope>
    <source>
        <strain evidence="2 3">WH 0402</strain>
    </source>
</reference>
<dbReference type="EMBL" id="CAQN01000665">
    <property type="protein sequence ID" value="CCQ67860.1"/>
    <property type="molecule type" value="Genomic_DNA"/>
</dbReference>
<proteinExistence type="predicted"/>
<sequence>MELPIEIIKSLFALPFPAGLSLAGIVLMIIAAFGGFGSWIDLDQEGKKM</sequence>
<organism evidence="2 3">
    <name type="scientific">Crocosphaera watsonii WH 0402</name>
    <dbReference type="NCBI Taxonomy" id="1284629"/>
    <lineage>
        <taxon>Bacteria</taxon>
        <taxon>Bacillati</taxon>
        <taxon>Cyanobacteriota</taxon>
        <taxon>Cyanophyceae</taxon>
        <taxon>Oscillatoriophycideae</taxon>
        <taxon>Chroococcales</taxon>
        <taxon>Aphanothecaceae</taxon>
        <taxon>Crocosphaera</taxon>
    </lineage>
</organism>
<evidence type="ECO:0000256" key="1">
    <source>
        <dbReference type="SAM" id="Phobius"/>
    </source>
</evidence>
<comment type="caution">
    <text evidence="2">The sequence shown here is derived from an EMBL/GenBank/DDBJ whole genome shotgun (WGS) entry which is preliminary data.</text>
</comment>
<keyword evidence="1" id="KW-1133">Transmembrane helix</keyword>
<evidence type="ECO:0000313" key="2">
    <source>
        <dbReference type="EMBL" id="CCQ67860.1"/>
    </source>
</evidence>
<dbReference type="RefSeq" id="WP_156177753.1">
    <property type="nucleotide sequence ID" value="NZ_CAQN01000665.1"/>
</dbReference>
<name>T2JRN7_CROWT</name>